<keyword evidence="1" id="KW-0732">Signal</keyword>
<dbReference type="EMBL" id="CP002364">
    <property type="protein sequence ID" value="ADW19306.1"/>
    <property type="molecule type" value="Genomic_DNA"/>
</dbReference>
<accession>A0A7U4DQJ8</accession>
<dbReference type="PANTHER" id="PTHR39160:SF4">
    <property type="entry name" value="RESUSCITATION-PROMOTING FACTOR RPFB"/>
    <property type="match status" value="1"/>
</dbReference>
<keyword evidence="4" id="KW-1185">Reference proteome</keyword>
<feature type="domain" description="3D" evidence="2">
    <location>
        <begin position="108"/>
        <end position="166"/>
    </location>
</feature>
<sequence length="170" mass="19054">MLAAVAIVSLLGGCAGKSVVRVMDTTAYCGCAICCSWERGSWTYLKLDFWNRYVSAGPQAGRPYSGLTARGTSPHEPAAGLFSWDTVERPWMLPLRLLPWSWFPEDGTIAADTRYYPFGTRMYVPGYGWGTVEDRGGAIKGRDRIDLFFDSHDDALLWGRKKVEVRIEYP</sequence>
<evidence type="ECO:0000313" key="3">
    <source>
        <dbReference type="EMBL" id="ADW19306.1"/>
    </source>
</evidence>
<proteinExistence type="predicted"/>
<dbReference type="SUPFAM" id="SSF50685">
    <property type="entry name" value="Barwin-like endoglucanases"/>
    <property type="match status" value="1"/>
</dbReference>
<dbReference type="CDD" id="cd14667">
    <property type="entry name" value="3D_containing_proteins"/>
    <property type="match status" value="1"/>
</dbReference>
<evidence type="ECO:0000259" key="2">
    <source>
        <dbReference type="Pfam" id="PF06725"/>
    </source>
</evidence>
<dbReference type="KEGG" id="dpr:Despr_3178"/>
<dbReference type="InterPro" id="IPR051933">
    <property type="entry name" value="Resuscitation_pf_RpfB"/>
</dbReference>
<dbReference type="Pfam" id="PF06725">
    <property type="entry name" value="3D"/>
    <property type="match status" value="1"/>
</dbReference>
<dbReference type="InterPro" id="IPR010611">
    <property type="entry name" value="3D_dom"/>
</dbReference>
<dbReference type="RefSeq" id="WP_015725830.1">
    <property type="nucleotide sequence ID" value="NC_014972.1"/>
</dbReference>
<gene>
    <name evidence="3" type="ordered locus">Despr_3178</name>
</gene>
<evidence type="ECO:0000256" key="1">
    <source>
        <dbReference type="ARBA" id="ARBA00022729"/>
    </source>
</evidence>
<protein>
    <submittedName>
        <fullName evidence="3">3D domain-containing protein</fullName>
    </submittedName>
</protein>
<evidence type="ECO:0000313" key="4">
    <source>
        <dbReference type="Proteomes" id="UP000006365"/>
    </source>
</evidence>
<dbReference type="PANTHER" id="PTHR39160">
    <property type="entry name" value="CELL WALL-BINDING PROTEIN YOCH"/>
    <property type="match status" value="1"/>
</dbReference>
<reference evidence="3 4" key="1">
    <citation type="journal article" date="2011" name="Stand. Genomic Sci.">
        <title>Complete genome sequence of Desulfobulbus propionicus type strain (1pr3).</title>
        <authorList>
            <person name="Pagani I."/>
            <person name="Lapidus A."/>
            <person name="Nolan M."/>
            <person name="Lucas S."/>
            <person name="Hammon N."/>
            <person name="Deshpande S."/>
            <person name="Cheng J.F."/>
            <person name="Chertkov O."/>
            <person name="Davenport K."/>
            <person name="Tapia R."/>
            <person name="Han C."/>
            <person name="Goodwin L."/>
            <person name="Pitluck S."/>
            <person name="Liolios K."/>
            <person name="Mavromatis K."/>
            <person name="Ivanova N."/>
            <person name="Mikhailova N."/>
            <person name="Pati A."/>
            <person name="Chen A."/>
            <person name="Palaniappan K."/>
            <person name="Land M."/>
            <person name="Hauser L."/>
            <person name="Chang Y.J."/>
            <person name="Jeffries C.D."/>
            <person name="Detter J.C."/>
            <person name="Brambilla E."/>
            <person name="Kannan K.P."/>
            <person name="Djao O.D."/>
            <person name="Rohde M."/>
            <person name="Pukall R."/>
            <person name="Spring S."/>
            <person name="Goker M."/>
            <person name="Sikorski J."/>
            <person name="Woyke T."/>
            <person name="Bristow J."/>
            <person name="Eisen J.A."/>
            <person name="Markowitz V."/>
            <person name="Hugenholtz P."/>
            <person name="Kyrpides N.C."/>
            <person name="Klenk H.P."/>
        </authorList>
    </citation>
    <scope>NUCLEOTIDE SEQUENCE [LARGE SCALE GENOMIC DNA]</scope>
    <source>
        <strain evidence="4">ATCC 33891 / DSM 2032 / 1pr3</strain>
    </source>
</reference>
<dbReference type="InterPro" id="IPR036908">
    <property type="entry name" value="RlpA-like_sf"/>
</dbReference>
<dbReference type="Gene3D" id="2.40.40.10">
    <property type="entry name" value="RlpA-like domain"/>
    <property type="match status" value="1"/>
</dbReference>
<organism evidence="3 4">
    <name type="scientific">Desulfobulbus propionicus (strain ATCC 33891 / DSM 2032 / VKM B-1956 / 1pr3)</name>
    <dbReference type="NCBI Taxonomy" id="577650"/>
    <lineage>
        <taxon>Bacteria</taxon>
        <taxon>Pseudomonadati</taxon>
        <taxon>Thermodesulfobacteriota</taxon>
        <taxon>Desulfobulbia</taxon>
        <taxon>Desulfobulbales</taxon>
        <taxon>Desulfobulbaceae</taxon>
        <taxon>Desulfobulbus</taxon>
    </lineage>
</organism>
<dbReference type="InterPro" id="IPR059180">
    <property type="entry name" value="3D_YorM"/>
</dbReference>
<dbReference type="Proteomes" id="UP000006365">
    <property type="component" value="Chromosome"/>
</dbReference>
<name>A0A7U4DQJ8_DESPD</name>
<dbReference type="GO" id="GO:0009254">
    <property type="term" value="P:peptidoglycan turnover"/>
    <property type="evidence" value="ECO:0007669"/>
    <property type="project" value="InterPro"/>
</dbReference>
<dbReference type="AlphaFoldDB" id="A0A7U4DQJ8"/>
<dbReference type="GO" id="GO:0004553">
    <property type="term" value="F:hydrolase activity, hydrolyzing O-glycosyl compounds"/>
    <property type="evidence" value="ECO:0007669"/>
    <property type="project" value="InterPro"/>
</dbReference>
<dbReference type="GO" id="GO:0019867">
    <property type="term" value="C:outer membrane"/>
    <property type="evidence" value="ECO:0007669"/>
    <property type="project" value="InterPro"/>
</dbReference>